<evidence type="ECO:0000313" key="1">
    <source>
        <dbReference type="EMBL" id="QWU14267.1"/>
    </source>
</evidence>
<dbReference type="RefSeq" id="WP_139210539.1">
    <property type="nucleotide sequence ID" value="NZ_CP076607.1"/>
</dbReference>
<gene>
    <name evidence="1" type="ORF">KP014_20380</name>
</gene>
<sequence length="96" mass="11422">MSMGVWGEMLYRVSTKTLKMRALELKDEIKVKPKRKDKRELREILDEIEYQEGRLQYANRPYSFPSARLLLPNKKKVDHDLNCSCGCWIQVYNSIK</sequence>
<keyword evidence="2" id="KW-1185">Reference proteome</keyword>
<organism evidence="1 2">
    <name type="scientific">Paenibacillus sophorae</name>
    <dbReference type="NCBI Taxonomy" id="1333845"/>
    <lineage>
        <taxon>Bacteria</taxon>
        <taxon>Bacillati</taxon>
        <taxon>Bacillota</taxon>
        <taxon>Bacilli</taxon>
        <taxon>Bacillales</taxon>
        <taxon>Paenibacillaceae</taxon>
        <taxon>Paenibacillus</taxon>
    </lineage>
</organism>
<protein>
    <submittedName>
        <fullName evidence="1">Uncharacterized protein</fullName>
    </submittedName>
</protein>
<accession>A0ABX8H8L3</accession>
<name>A0ABX8H8L3_9BACL</name>
<dbReference type="EMBL" id="CP076607">
    <property type="protein sequence ID" value="QWU14267.1"/>
    <property type="molecule type" value="Genomic_DNA"/>
</dbReference>
<evidence type="ECO:0000313" key="2">
    <source>
        <dbReference type="Proteomes" id="UP000683429"/>
    </source>
</evidence>
<proteinExistence type="predicted"/>
<dbReference type="Proteomes" id="UP000683429">
    <property type="component" value="Chromosome"/>
</dbReference>
<reference evidence="1 2" key="1">
    <citation type="submission" date="2021-06" db="EMBL/GenBank/DDBJ databases">
        <title>Whole genome sequence of Paenibacillus sophorae DSM23020 for comparative genomics.</title>
        <authorList>
            <person name="Kim M.-J."/>
            <person name="Lee G."/>
            <person name="Shin J.-H."/>
        </authorList>
    </citation>
    <scope>NUCLEOTIDE SEQUENCE [LARGE SCALE GENOMIC DNA]</scope>
    <source>
        <strain evidence="1 2">DSM 23020</strain>
    </source>
</reference>